<keyword evidence="3" id="KW-1185">Reference proteome</keyword>
<sequence>MRLPSSLLVNALCLFSHSGSCSCSVAIDGTSRSLPYPTWPTLCLHGVRGPPKR</sequence>
<proteinExistence type="predicted"/>
<reference evidence="2" key="1">
    <citation type="journal article" date="2020" name="Nat. Commun.">
        <title>Large-scale genome sequencing of mycorrhizal fungi provides insights into the early evolution of symbiotic traits.</title>
        <authorList>
            <person name="Miyauchi S."/>
            <person name="Kiss E."/>
            <person name="Kuo A."/>
            <person name="Drula E."/>
            <person name="Kohler A."/>
            <person name="Sanchez-Garcia M."/>
            <person name="Morin E."/>
            <person name="Andreopoulos B."/>
            <person name="Barry K.W."/>
            <person name="Bonito G."/>
            <person name="Buee M."/>
            <person name="Carver A."/>
            <person name="Chen C."/>
            <person name="Cichocki N."/>
            <person name="Clum A."/>
            <person name="Culley D."/>
            <person name="Crous P.W."/>
            <person name="Fauchery L."/>
            <person name="Girlanda M."/>
            <person name="Hayes R.D."/>
            <person name="Keri Z."/>
            <person name="LaButti K."/>
            <person name="Lipzen A."/>
            <person name="Lombard V."/>
            <person name="Magnuson J."/>
            <person name="Maillard F."/>
            <person name="Murat C."/>
            <person name="Nolan M."/>
            <person name="Ohm R.A."/>
            <person name="Pangilinan J."/>
            <person name="Pereira M.F."/>
            <person name="Perotto S."/>
            <person name="Peter M."/>
            <person name="Pfister S."/>
            <person name="Riley R."/>
            <person name="Sitrit Y."/>
            <person name="Stielow J.B."/>
            <person name="Szollosi G."/>
            <person name="Zifcakova L."/>
            <person name="Stursova M."/>
            <person name="Spatafora J.W."/>
            <person name="Tedersoo L."/>
            <person name="Vaario L.M."/>
            <person name="Yamada A."/>
            <person name="Yan M."/>
            <person name="Wang P."/>
            <person name="Xu J."/>
            <person name="Bruns T."/>
            <person name="Baldrian P."/>
            <person name="Vilgalys R."/>
            <person name="Dunand C."/>
            <person name="Henrissat B."/>
            <person name="Grigoriev I.V."/>
            <person name="Hibbett D."/>
            <person name="Nagy L.G."/>
            <person name="Martin F.M."/>
        </authorList>
    </citation>
    <scope>NUCLEOTIDE SEQUENCE</scope>
    <source>
        <strain evidence="2">UP504</strain>
    </source>
</reference>
<name>A0A9P6DTL1_9AGAM</name>
<evidence type="ECO:0000256" key="1">
    <source>
        <dbReference type="SAM" id="SignalP"/>
    </source>
</evidence>
<gene>
    <name evidence="2" type="ORF">BS47DRAFT_1344422</name>
</gene>
<accession>A0A9P6DTL1</accession>
<organism evidence="2 3">
    <name type="scientific">Hydnum rufescens UP504</name>
    <dbReference type="NCBI Taxonomy" id="1448309"/>
    <lineage>
        <taxon>Eukaryota</taxon>
        <taxon>Fungi</taxon>
        <taxon>Dikarya</taxon>
        <taxon>Basidiomycota</taxon>
        <taxon>Agaricomycotina</taxon>
        <taxon>Agaricomycetes</taxon>
        <taxon>Cantharellales</taxon>
        <taxon>Hydnaceae</taxon>
        <taxon>Hydnum</taxon>
    </lineage>
</organism>
<dbReference type="EMBL" id="MU128974">
    <property type="protein sequence ID" value="KAF9513337.1"/>
    <property type="molecule type" value="Genomic_DNA"/>
</dbReference>
<evidence type="ECO:0000313" key="3">
    <source>
        <dbReference type="Proteomes" id="UP000886523"/>
    </source>
</evidence>
<keyword evidence="1" id="KW-0732">Signal</keyword>
<protein>
    <recommendedName>
        <fullName evidence="4">Secreted protein</fullName>
    </recommendedName>
</protein>
<evidence type="ECO:0008006" key="4">
    <source>
        <dbReference type="Google" id="ProtNLM"/>
    </source>
</evidence>
<comment type="caution">
    <text evidence="2">The sequence shown here is derived from an EMBL/GenBank/DDBJ whole genome shotgun (WGS) entry which is preliminary data.</text>
</comment>
<evidence type="ECO:0000313" key="2">
    <source>
        <dbReference type="EMBL" id="KAF9513337.1"/>
    </source>
</evidence>
<dbReference type="PROSITE" id="PS51257">
    <property type="entry name" value="PROKAR_LIPOPROTEIN"/>
    <property type="match status" value="1"/>
</dbReference>
<feature type="chain" id="PRO_5040122489" description="Secreted protein" evidence="1">
    <location>
        <begin position="24"/>
        <end position="53"/>
    </location>
</feature>
<feature type="signal peptide" evidence="1">
    <location>
        <begin position="1"/>
        <end position="23"/>
    </location>
</feature>
<dbReference type="Proteomes" id="UP000886523">
    <property type="component" value="Unassembled WGS sequence"/>
</dbReference>
<dbReference type="AlphaFoldDB" id="A0A9P6DTL1"/>